<evidence type="ECO:0000313" key="3">
    <source>
        <dbReference type="Proteomes" id="UP000198432"/>
    </source>
</evidence>
<reference evidence="3" key="1">
    <citation type="submission" date="2017-06" db="EMBL/GenBank/DDBJ databases">
        <authorList>
            <person name="Varghese N."/>
            <person name="Submissions S."/>
        </authorList>
    </citation>
    <scope>NUCLEOTIDE SEQUENCE [LARGE SCALE GENOMIC DNA]</scope>
    <source>
        <strain evidence="3">NKM1</strain>
    </source>
</reference>
<dbReference type="Proteomes" id="UP000198432">
    <property type="component" value="Unassembled WGS sequence"/>
</dbReference>
<evidence type="ECO:0008006" key="4">
    <source>
        <dbReference type="Google" id="ProtNLM"/>
    </source>
</evidence>
<feature type="region of interest" description="Disordered" evidence="1">
    <location>
        <begin position="1"/>
        <end position="52"/>
    </location>
</feature>
<protein>
    <recommendedName>
        <fullName evidence="4">ParG protein</fullName>
    </recommendedName>
</protein>
<dbReference type="RefSeq" id="WP_089318566.1">
    <property type="nucleotide sequence ID" value="NZ_FZOQ01000005.1"/>
</dbReference>
<evidence type="ECO:0000256" key="1">
    <source>
        <dbReference type="SAM" id="MobiDB-lite"/>
    </source>
</evidence>
<dbReference type="EMBL" id="FZOQ01000005">
    <property type="protein sequence ID" value="SNS36334.1"/>
    <property type="molecule type" value="Genomic_DNA"/>
</dbReference>
<dbReference type="AlphaFoldDB" id="A0A239DXH8"/>
<keyword evidence="3" id="KW-1185">Reference proteome</keyword>
<sequence>MAKDFKKNMPMSGGLSSLIGESNEEPTKRGRPKTSTKEVTKTSQEGTKESETRATFIVNEDLLEKCKAIAYWDRVLIKDVIGTALQEYVEKYEKKAGEIKPVPKK</sequence>
<dbReference type="OrthoDB" id="598301at2"/>
<evidence type="ECO:0000313" key="2">
    <source>
        <dbReference type="EMBL" id="SNS36334.1"/>
    </source>
</evidence>
<organism evidence="2 3">
    <name type="scientific">Pontibacter ummariensis</name>
    <dbReference type="NCBI Taxonomy" id="1610492"/>
    <lineage>
        <taxon>Bacteria</taxon>
        <taxon>Pseudomonadati</taxon>
        <taxon>Bacteroidota</taxon>
        <taxon>Cytophagia</taxon>
        <taxon>Cytophagales</taxon>
        <taxon>Hymenobacteraceae</taxon>
        <taxon>Pontibacter</taxon>
    </lineage>
</organism>
<feature type="compositionally biased region" description="Basic and acidic residues" evidence="1">
    <location>
        <begin position="35"/>
        <end position="52"/>
    </location>
</feature>
<accession>A0A239DXH8</accession>
<gene>
    <name evidence="2" type="ORF">SAMN06296052_105142</name>
</gene>
<proteinExistence type="predicted"/>
<name>A0A239DXH8_9BACT</name>